<dbReference type="Proteomes" id="UP000319801">
    <property type="component" value="Unassembled WGS sequence"/>
</dbReference>
<feature type="transmembrane region" description="Helical" evidence="9">
    <location>
        <begin position="187"/>
        <end position="205"/>
    </location>
</feature>
<feature type="transmembrane region" description="Helical" evidence="9">
    <location>
        <begin position="136"/>
        <end position="156"/>
    </location>
</feature>
<keyword evidence="3 9" id="KW-1133">Transmembrane helix</keyword>
<dbReference type="GO" id="GO:0016020">
    <property type="term" value="C:membrane"/>
    <property type="evidence" value="ECO:0007669"/>
    <property type="project" value="UniProtKB-SubCell"/>
</dbReference>
<evidence type="ECO:0000256" key="1">
    <source>
        <dbReference type="ARBA" id="ARBA00004141"/>
    </source>
</evidence>
<feature type="domain" description="G-protein coupled receptors family 1 profile" evidence="10">
    <location>
        <begin position="34"/>
        <end position="287"/>
    </location>
</feature>
<evidence type="ECO:0000256" key="6">
    <source>
        <dbReference type="ARBA" id="ARBA00023170"/>
    </source>
</evidence>
<evidence type="ECO:0000256" key="2">
    <source>
        <dbReference type="ARBA" id="ARBA00022692"/>
    </source>
</evidence>
<protein>
    <submittedName>
        <fullName evidence="11">Hydroxycarboxylic acid receptor 3</fullName>
    </submittedName>
</protein>
<gene>
    <name evidence="11" type="ORF">Baya_16300</name>
</gene>
<keyword evidence="6 8" id="KW-0675">Receptor</keyword>
<dbReference type="PANTHER" id="PTHR46048:SF11">
    <property type="entry name" value="12-(S)-HYDROXY-5,8,10,14-EICOSATETRAENOIC ACID RECEPTOR"/>
    <property type="match status" value="1"/>
</dbReference>
<dbReference type="Gene3D" id="1.20.1070.10">
    <property type="entry name" value="Rhodopsin 7-helix transmembrane proteins"/>
    <property type="match status" value="1"/>
</dbReference>
<keyword evidence="12" id="KW-1185">Reference proteome</keyword>
<dbReference type="GO" id="GO:0004930">
    <property type="term" value="F:G protein-coupled receptor activity"/>
    <property type="evidence" value="ECO:0007669"/>
    <property type="project" value="UniProtKB-KW"/>
</dbReference>
<keyword evidence="7 8" id="KW-0807">Transducer</keyword>
<feature type="transmembrane region" description="Helical" evidence="9">
    <location>
        <begin position="56"/>
        <end position="75"/>
    </location>
</feature>
<sequence length="315" mass="36295">MEYHASDNCTAGSKDLYTFYFSVMIVEFILALPLNLTVIYLFIFKLKFWKSKSNNIFLFNLVLADILLLICLPVRAYYFQRGERRSNNNIVCKSVLFMLFLNRGASIAFLTIISIDRYFSVVHPGYKNPFKIRKRSVLISVLVWVVLLPLTIPSMLTTFECCNSNGTDETPTDVIAENAIAITFRELVFFTPVLIPSIILVYCTIKITNRLKEKTVGDRTKLRRAVFLVTLVVLVFVFCFWPSAISRLVLLMARLKELPRAEEIAVQVYDGLMCLSYLDCLLDPIVYCLSSTTFKNLYISTFFPFLMKGQHMEHH</sequence>
<name>A0A556VUY1_BAGYA</name>
<evidence type="ECO:0000313" key="11">
    <source>
        <dbReference type="EMBL" id="TTT30465.1"/>
    </source>
</evidence>
<keyword evidence="4 8" id="KW-0297">G-protein coupled receptor</keyword>
<evidence type="ECO:0000256" key="7">
    <source>
        <dbReference type="ARBA" id="ARBA00023224"/>
    </source>
</evidence>
<evidence type="ECO:0000313" key="12">
    <source>
        <dbReference type="Proteomes" id="UP000319801"/>
    </source>
</evidence>
<dbReference type="AlphaFoldDB" id="A0A556VUY1"/>
<evidence type="ECO:0000256" key="9">
    <source>
        <dbReference type="SAM" id="Phobius"/>
    </source>
</evidence>
<feature type="transmembrane region" description="Helical" evidence="9">
    <location>
        <begin position="225"/>
        <end position="244"/>
    </location>
</feature>
<dbReference type="PROSITE" id="PS50262">
    <property type="entry name" value="G_PROTEIN_RECEP_F1_2"/>
    <property type="match status" value="1"/>
</dbReference>
<reference evidence="11 12" key="1">
    <citation type="journal article" date="2019" name="Genome Biol. Evol.">
        <title>Whole-Genome Sequencing of the Giant Devil Catfish, Bagarius yarrelli.</title>
        <authorList>
            <person name="Jiang W."/>
            <person name="Lv Y."/>
            <person name="Cheng L."/>
            <person name="Yang K."/>
            <person name="Chao B."/>
            <person name="Wang X."/>
            <person name="Li Y."/>
            <person name="Pan X."/>
            <person name="You X."/>
            <person name="Zhang Y."/>
            <person name="Yang J."/>
            <person name="Li J."/>
            <person name="Zhang X."/>
            <person name="Liu S."/>
            <person name="Sun C."/>
            <person name="Yang J."/>
            <person name="Shi Q."/>
        </authorList>
    </citation>
    <scope>NUCLEOTIDE SEQUENCE [LARGE SCALE GENOMIC DNA]</scope>
    <source>
        <strain evidence="11">JWS20170419001</strain>
        <tissue evidence="11">Muscle</tissue>
    </source>
</reference>
<proteinExistence type="inferred from homology"/>
<comment type="similarity">
    <text evidence="8">Belongs to the G-protein coupled receptor 1 family.</text>
</comment>
<dbReference type="Pfam" id="PF00001">
    <property type="entry name" value="7tm_1"/>
    <property type="match status" value="1"/>
</dbReference>
<dbReference type="PROSITE" id="PS00237">
    <property type="entry name" value="G_PROTEIN_RECEP_F1_1"/>
    <property type="match status" value="1"/>
</dbReference>
<organism evidence="11 12">
    <name type="scientific">Bagarius yarrelli</name>
    <name type="common">Goonch</name>
    <name type="synonym">Bagrus yarrelli</name>
    <dbReference type="NCBI Taxonomy" id="175774"/>
    <lineage>
        <taxon>Eukaryota</taxon>
        <taxon>Metazoa</taxon>
        <taxon>Chordata</taxon>
        <taxon>Craniata</taxon>
        <taxon>Vertebrata</taxon>
        <taxon>Euteleostomi</taxon>
        <taxon>Actinopterygii</taxon>
        <taxon>Neopterygii</taxon>
        <taxon>Teleostei</taxon>
        <taxon>Ostariophysi</taxon>
        <taxon>Siluriformes</taxon>
        <taxon>Sisoridae</taxon>
        <taxon>Sisorinae</taxon>
        <taxon>Bagarius</taxon>
    </lineage>
</organism>
<accession>A0A556VUY1</accession>
<dbReference type="EMBL" id="VCAZ01000283">
    <property type="protein sequence ID" value="TTT30465.1"/>
    <property type="molecule type" value="Genomic_DNA"/>
</dbReference>
<evidence type="ECO:0000256" key="4">
    <source>
        <dbReference type="ARBA" id="ARBA00023040"/>
    </source>
</evidence>
<dbReference type="PRINTS" id="PR00237">
    <property type="entry name" value="GPCRRHODOPSN"/>
</dbReference>
<keyword evidence="5 9" id="KW-0472">Membrane</keyword>
<dbReference type="OrthoDB" id="8895966at2759"/>
<evidence type="ECO:0000259" key="10">
    <source>
        <dbReference type="PROSITE" id="PS50262"/>
    </source>
</evidence>
<comment type="caution">
    <text evidence="11">The sequence shown here is derived from an EMBL/GenBank/DDBJ whole genome shotgun (WGS) entry which is preliminary data.</text>
</comment>
<comment type="subcellular location">
    <subcellularLocation>
        <location evidence="1">Membrane</location>
        <topology evidence="1">Multi-pass membrane protein</topology>
    </subcellularLocation>
</comment>
<dbReference type="PANTHER" id="PTHR46048">
    <property type="entry name" value="HYDROXYCARBOXYLIC ACID RECEPTOR 2"/>
    <property type="match status" value="1"/>
</dbReference>
<evidence type="ECO:0000256" key="8">
    <source>
        <dbReference type="RuleBase" id="RU000688"/>
    </source>
</evidence>
<evidence type="ECO:0000256" key="3">
    <source>
        <dbReference type="ARBA" id="ARBA00022989"/>
    </source>
</evidence>
<dbReference type="InterPro" id="IPR000276">
    <property type="entry name" value="GPCR_Rhodpsn"/>
</dbReference>
<keyword evidence="2 8" id="KW-0812">Transmembrane</keyword>
<feature type="transmembrane region" description="Helical" evidence="9">
    <location>
        <begin position="95"/>
        <end position="115"/>
    </location>
</feature>
<evidence type="ECO:0000256" key="5">
    <source>
        <dbReference type="ARBA" id="ARBA00023136"/>
    </source>
</evidence>
<dbReference type="InterPro" id="IPR051893">
    <property type="entry name" value="HCARs"/>
</dbReference>
<dbReference type="SUPFAM" id="SSF81321">
    <property type="entry name" value="Family A G protein-coupled receptor-like"/>
    <property type="match status" value="1"/>
</dbReference>
<dbReference type="InterPro" id="IPR017452">
    <property type="entry name" value="GPCR_Rhodpsn_7TM"/>
</dbReference>
<feature type="transmembrane region" description="Helical" evidence="9">
    <location>
        <begin position="20"/>
        <end position="44"/>
    </location>
</feature>